<reference evidence="1" key="1">
    <citation type="journal article" date="2022" name="bioRxiv">
        <title>Population genetic analysis of Ophidiomyces ophidiicola, the causative agent of snake fungal disease, indicates recent introductions to the USA.</title>
        <authorList>
            <person name="Ladner J.T."/>
            <person name="Palmer J.M."/>
            <person name="Ettinger C.L."/>
            <person name="Stajich J.E."/>
            <person name="Farrell T.M."/>
            <person name="Glorioso B.M."/>
            <person name="Lawson B."/>
            <person name="Price S.J."/>
            <person name="Stengle A.G."/>
            <person name="Grear D.A."/>
            <person name="Lorch J.M."/>
        </authorList>
    </citation>
    <scope>NUCLEOTIDE SEQUENCE</scope>
    <source>
        <strain evidence="1">NWHC 24266-5</strain>
    </source>
</reference>
<sequence length="496" mass="54197">MAFSSDPPVIAAARQIATEFEYPAVDVNRGVKEFLSEMEAGLTSKNSTLSQIPSYITSVPNGSEKGVYLAIDLGGTNLRVCSVHLNGDSTFSIVQSKAVVPHELMVAKSGSMLFDFIAERIEQFLKEHHEERYASHVTKQKPGEVNRKDEETFDLGFTFSFPVFQTAINKGSLYRWTKGYDIKEVVGQDVCKFLQDAIDKRHLPVKVAALINDTVGTLMARSYSCHDCSKALVGAIFGTGTNGAYVEKLDRIKKLEQEDGNSFDKTTGEMVINTEWGSFDNPLSVLPDTPHDRELDRISNNPGVQMFEKRVSGMFLGEILRCAMIHMTKNAGLELCGGPSVIPKTSALYENWGIDTKFLSTVEGDTSDDLRDVKQALKAELAIEHASTDDCRAIKIMTHAIGRRAARLSAVPLAAIIISSGQLATEDMIDIGVDGSLVEFYPGYQGYIREAWREIPEIGDAGDKKIQIGIAKDGSGVGAALGALVASQAEKRQRAQ</sequence>
<evidence type="ECO:0000313" key="1">
    <source>
        <dbReference type="EMBL" id="KAI2382105.1"/>
    </source>
</evidence>
<accession>A0ACB8UNU3</accession>
<gene>
    <name evidence="1" type="primary">GLK1</name>
    <name evidence="1" type="ORF">LOY88_006307</name>
</gene>
<protein>
    <submittedName>
        <fullName evidence="1">Glucokinase</fullName>
        <ecNumber evidence="1">2.7.1.1</ecNumber>
    </submittedName>
</protein>
<organism evidence="1">
    <name type="scientific">Ophidiomyces ophidiicola</name>
    <dbReference type="NCBI Taxonomy" id="1387563"/>
    <lineage>
        <taxon>Eukaryota</taxon>
        <taxon>Fungi</taxon>
        <taxon>Dikarya</taxon>
        <taxon>Ascomycota</taxon>
        <taxon>Pezizomycotina</taxon>
        <taxon>Eurotiomycetes</taxon>
        <taxon>Eurotiomycetidae</taxon>
        <taxon>Onygenales</taxon>
        <taxon>Onygenaceae</taxon>
        <taxon>Ophidiomyces</taxon>
    </lineage>
</organism>
<dbReference type="EC" id="2.7.1.1" evidence="1"/>
<keyword evidence="1" id="KW-0808">Transferase</keyword>
<dbReference type="EMBL" id="JALBCA010000144">
    <property type="protein sequence ID" value="KAI2382105.1"/>
    <property type="molecule type" value="Genomic_DNA"/>
</dbReference>
<name>A0ACB8UNU3_9EURO</name>
<proteinExistence type="predicted"/>
<comment type="caution">
    <text evidence="1">The sequence shown here is derived from an EMBL/GenBank/DDBJ whole genome shotgun (WGS) entry which is preliminary data.</text>
</comment>